<organism evidence="3">
    <name type="scientific">Salmonella oranienberg</name>
    <dbReference type="NCBI Taxonomy" id="28147"/>
    <lineage>
        <taxon>Bacteria</taxon>
        <taxon>Pseudomonadati</taxon>
        <taxon>Pseudomonadota</taxon>
        <taxon>Gammaproteobacteria</taxon>
        <taxon>Enterobacterales</taxon>
        <taxon>Enterobacteriaceae</taxon>
        <taxon>Salmonella</taxon>
    </lineage>
</organism>
<dbReference type="Pfam" id="PF17271">
    <property type="entry name" value="Usher_TcfC"/>
    <property type="match status" value="1"/>
</dbReference>
<accession>A0A5H6RAX2</accession>
<feature type="domain" description="Pilus assembly protein E-set like" evidence="1">
    <location>
        <begin position="274"/>
        <end position="339"/>
    </location>
</feature>
<feature type="domain" description="TcfC Usher-like barrel" evidence="2">
    <location>
        <begin position="350"/>
        <end position="755"/>
    </location>
</feature>
<evidence type="ECO:0000259" key="1">
    <source>
        <dbReference type="Pfam" id="PF16967"/>
    </source>
</evidence>
<protein>
    <recommendedName>
        <fullName evidence="5">Fimbrial biogenesis outer membrane usher protein</fullName>
    </recommendedName>
</protein>
<dbReference type="AlphaFoldDB" id="A0A5H6RAX2"/>
<proteinExistence type="predicted"/>
<gene>
    <name evidence="3" type="ORF">DOW12_18130</name>
    <name evidence="4" type="ORF">E1K42_14615</name>
</gene>
<evidence type="ECO:0000313" key="3">
    <source>
        <dbReference type="EMBL" id="EBV4687309.1"/>
    </source>
</evidence>
<evidence type="ECO:0008006" key="5">
    <source>
        <dbReference type="Google" id="ProtNLM"/>
    </source>
</evidence>
<name>A0A5H6RAX2_SALON</name>
<dbReference type="EMBL" id="AAHFIG010000023">
    <property type="protein sequence ID" value="EBV4687309.1"/>
    <property type="molecule type" value="Genomic_DNA"/>
</dbReference>
<evidence type="ECO:0000313" key="4">
    <source>
        <dbReference type="EMBL" id="ECB7467930.1"/>
    </source>
</evidence>
<dbReference type="EMBL" id="AAHYOS010000018">
    <property type="protein sequence ID" value="ECB7467930.1"/>
    <property type="molecule type" value="Genomic_DNA"/>
</dbReference>
<evidence type="ECO:0000259" key="2">
    <source>
        <dbReference type="Pfam" id="PF17271"/>
    </source>
</evidence>
<dbReference type="InterPro" id="IPR032636">
    <property type="entry name" value="Pilus_assem_E-set-like_dom"/>
</dbReference>
<comment type="caution">
    <text evidence="3">The sequence shown here is derived from an EMBL/GenBank/DDBJ whole genome shotgun (WGS) entry which is preliminary data.</text>
</comment>
<dbReference type="Pfam" id="PF16967">
    <property type="entry name" value="TcfC"/>
    <property type="match status" value="1"/>
</dbReference>
<dbReference type="InterPro" id="IPR035224">
    <property type="entry name" value="Usher_TcfC"/>
</dbReference>
<sequence length="885" mass="97373">MWEPGIYLKKLSPLVLGIMAGITGSPAYARNVPPGFEALSLGQNELLNVSFQGDNEGVFSVFVTPEMLTFREPKVLFDKLPLDEIPEEIRKKILAELSGPLPRHDGAFHFTPGENIGVIYNEREQSVMLLINPAWFNTNDRQFWHPSQNSHIAMVSHQSLVFSHDNQMESLGGTGSLAQGLGDRSYIQGDWTLFQNASKNTQSKSHFQFSNLFLRSDVTQGTYVQGGRMDITNLNSRLGGNFSLSLLPLAQTDGIRLGSTSAYVNTNLDNNTNSSPLTVMLAQAARVDVYRGERLLGTSYMDAGIHDIDTHTFPAGAYPVTLKVYENGRLLRQETQFFENSGQIRSASGLPQWFLQVGKRTASDIINNQAKRKNRVGIAGGLNLALSRNLSWTGAVLTGTENNKILSENDLSWAIPSCTGLWALKTGYLMQGGQGTADNEQISWNYKANAFYLSRYHTFCRGQIPTGCYNNYSATASTELYGWTASLGYNYSRSVQHFWLFPGMADTAFVTESQRVRAPGAVSDNRYSTSGILLTLGTSVNYRNWNIWPRMGVFSNRSSNGYQQDTGVFLTLSLSRNTQLDSGVSSNTTATLNYRQHNQDNNLSLRQQWVSNRHDYRSLDVMLSGGNNYQNALVSGEWDGALGNSGMAAGYSHSRKYSNSTLNGHYDSTFAISSTGLVWGNRGGNESSLSGVVVDARNNRSENISGPVAKISSIQGGEVYLQDGQQTFMPLMDYMPDEVTVENADTHGANGNLARGAGKHNVFLLPGHVTISQLRADATYIYVGRLLVNGNNLLAGGHILNAEVPDINPDGSFVAEFNYSPDSLYVLKGRAFFICPVKYKVGFNGVRQIKTTNCHQVSDADLPEMVRSSERVAKLVSMIFNGKVN</sequence>
<reference evidence="3" key="1">
    <citation type="submission" date="2018-06" db="EMBL/GenBank/DDBJ databases">
        <authorList>
            <person name="Ashton P.M."/>
            <person name="Dallman T."/>
            <person name="Nair S."/>
            <person name="De Pinna E."/>
            <person name="Peters T."/>
            <person name="Grant K."/>
        </authorList>
    </citation>
    <scope>NUCLEOTIDE SEQUENCE</scope>
    <source>
        <strain evidence="4">243830</strain>
        <strain evidence="3">279524</strain>
    </source>
</reference>